<dbReference type="NCBIfam" id="NF008954">
    <property type="entry name" value="PRK12296.1"/>
    <property type="match status" value="1"/>
</dbReference>
<dbReference type="InterPro" id="IPR036726">
    <property type="entry name" value="GTP1_OBG_dom_sf"/>
</dbReference>
<feature type="binding site" evidence="6">
    <location>
        <begin position="191"/>
        <end position="195"/>
    </location>
    <ligand>
        <name>GTP</name>
        <dbReference type="ChEBI" id="CHEBI:37565"/>
    </ligand>
</feature>
<feature type="region of interest" description="Disordered" evidence="7">
    <location>
        <begin position="338"/>
        <end position="369"/>
    </location>
</feature>
<keyword evidence="3 6" id="KW-0378">Hydrolase</keyword>
<feature type="domain" description="OBG-type G" evidence="8">
    <location>
        <begin position="160"/>
        <end position="334"/>
    </location>
</feature>
<proteinExistence type="inferred from homology"/>
<comment type="function">
    <text evidence="6">An essential GTPase which binds GTP, GDP and possibly (p)ppGpp with moderate affinity, with high nucleotide exchange rates and a fairly low GTP hydrolysis rate. Plays a role in control of the cell cycle, stress response, ribosome biogenesis and in those bacteria that undergo differentiation, in morphogenesis control.</text>
</comment>
<dbReference type="PROSITE" id="PS51883">
    <property type="entry name" value="OBG"/>
    <property type="match status" value="1"/>
</dbReference>
<evidence type="ECO:0000256" key="4">
    <source>
        <dbReference type="ARBA" id="ARBA00022842"/>
    </source>
</evidence>
<reference evidence="10 11" key="1">
    <citation type="submission" date="2020-08" db="EMBL/GenBank/DDBJ databases">
        <title>Novel species isolated from subtropical streams in China.</title>
        <authorList>
            <person name="Lu H."/>
        </authorList>
    </citation>
    <scope>NUCLEOTIDE SEQUENCE [LARGE SCALE GENOMIC DNA]</scope>
    <source>
        <strain evidence="10 11">KACC 16656</strain>
    </source>
</reference>
<dbReference type="InterPro" id="IPR031167">
    <property type="entry name" value="G_OBG"/>
</dbReference>
<dbReference type="Proteomes" id="UP000648257">
    <property type="component" value="Unassembled WGS sequence"/>
</dbReference>
<dbReference type="PANTHER" id="PTHR11702:SF31">
    <property type="entry name" value="MITOCHONDRIAL RIBOSOME-ASSOCIATED GTPASE 2"/>
    <property type="match status" value="1"/>
</dbReference>
<evidence type="ECO:0000256" key="1">
    <source>
        <dbReference type="ARBA" id="ARBA00007699"/>
    </source>
</evidence>
<evidence type="ECO:0000259" key="9">
    <source>
        <dbReference type="PROSITE" id="PS51883"/>
    </source>
</evidence>
<evidence type="ECO:0000256" key="2">
    <source>
        <dbReference type="ARBA" id="ARBA00022741"/>
    </source>
</evidence>
<keyword evidence="2 6" id="KW-0547">Nucleotide-binding</keyword>
<comment type="subunit">
    <text evidence="6">Monomer.</text>
</comment>
<dbReference type="PROSITE" id="PS51710">
    <property type="entry name" value="G_OBG"/>
    <property type="match status" value="1"/>
</dbReference>
<comment type="subcellular location">
    <subcellularLocation>
        <location evidence="6">Cytoplasm</location>
    </subcellularLocation>
</comment>
<dbReference type="RefSeq" id="WP_186922155.1">
    <property type="nucleotide sequence ID" value="NZ_JACOFW010000005.1"/>
</dbReference>
<comment type="caution">
    <text evidence="10">The sequence shown here is derived from an EMBL/GenBank/DDBJ whole genome shotgun (WGS) entry which is preliminary data.</text>
</comment>
<dbReference type="NCBIfam" id="NF008955">
    <property type="entry name" value="PRK12297.1"/>
    <property type="match status" value="1"/>
</dbReference>
<dbReference type="InterPro" id="IPR045086">
    <property type="entry name" value="OBG_GTPase"/>
</dbReference>
<evidence type="ECO:0000256" key="6">
    <source>
        <dbReference type="HAMAP-Rule" id="MF_01454"/>
    </source>
</evidence>
<evidence type="ECO:0000256" key="3">
    <source>
        <dbReference type="ARBA" id="ARBA00022801"/>
    </source>
</evidence>
<evidence type="ECO:0000256" key="5">
    <source>
        <dbReference type="ARBA" id="ARBA00023134"/>
    </source>
</evidence>
<dbReference type="Gene3D" id="3.40.50.300">
    <property type="entry name" value="P-loop containing nucleotide triphosphate hydrolases"/>
    <property type="match status" value="1"/>
</dbReference>
<dbReference type="InterPro" id="IPR006169">
    <property type="entry name" value="GTP1_OBG_dom"/>
</dbReference>
<dbReference type="Pfam" id="PF01018">
    <property type="entry name" value="GTP1_OBG"/>
    <property type="match status" value="1"/>
</dbReference>
<organism evidence="10 11">
    <name type="scientific">Undibacterium seohonense</name>
    <dbReference type="NCBI Taxonomy" id="1344950"/>
    <lineage>
        <taxon>Bacteria</taxon>
        <taxon>Pseudomonadati</taxon>
        <taxon>Pseudomonadota</taxon>
        <taxon>Betaproteobacteria</taxon>
        <taxon>Burkholderiales</taxon>
        <taxon>Oxalobacteraceae</taxon>
        <taxon>Undibacterium</taxon>
    </lineage>
</organism>
<feature type="binding site" evidence="6">
    <location>
        <begin position="284"/>
        <end position="287"/>
    </location>
    <ligand>
        <name>GTP</name>
        <dbReference type="ChEBI" id="CHEBI:37565"/>
    </ligand>
</feature>
<feature type="binding site" evidence="6">
    <location>
        <position position="173"/>
    </location>
    <ligand>
        <name>Mg(2+)</name>
        <dbReference type="ChEBI" id="CHEBI:18420"/>
    </ligand>
</feature>
<evidence type="ECO:0000259" key="8">
    <source>
        <dbReference type="PROSITE" id="PS51710"/>
    </source>
</evidence>
<dbReference type="InterPro" id="IPR006073">
    <property type="entry name" value="GTP-bd"/>
</dbReference>
<gene>
    <name evidence="10" type="primary">obgE</name>
    <name evidence="6" type="synonym">obg</name>
    <name evidence="10" type="ORF">H8K52_06915</name>
</gene>
<dbReference type="CDD" id="cd01898">
    <property type="entry name" value="Obg"/>
    <property type="match status" value="1"/>
</dbReference>
<dbReference type="HAMAP" id="MF_01454">
    <property type="entry name" value="GTPase_Obg"/>
    <property type="match status" value="1"/>
</dbReference>
<evidence type="ECO:0000313" key="11">
    <source>
        <dbReference type="Proteomes" id="UP000648257"/>
    </source>
</evidence>
<feature type="binding site" evidence="6">
    <location>
        <begin position="166"/>
        <end position="173"/>
    </location>
    <ligand>
        <name>GTP</name>
        <dbReference type="ChEBI" id="CHEBI:37565"/>
    </ligand>
</feature>
<feature type="domain" description="Obg" evidence="9">
    <location>
        <begin position="1"/>
        <end position="159"/>
    </location>
</feature>
<keyword evidence="11" id="KW-1185">Reference proteome</keyword>
<comment type="cofactor">
    <cofactor evidence="6">
        <name>Mg(2+)</name>
        <dbReference type="ChEBI" id="CHEBI:18420"/>
    </cofactor>
</comment>
<dbReference type="PRINTS" id="PR00326">
    <property type="entry name" value="GTP1OBG"/>
</dbReference>
<dbReference type="PROSITE" id="PS00905">
    <property type="entry name" value="GTP1_OBG"/>
    <property type="match status" value="1"/>
</dbReference>
<comment type="similarity">
    <text evidence="1 6">Belongs to the TRAFAC class OBG-HflX-like GTPase superfamily. OBG GTPase family.</text>
</comment>
<feature type="binding site" evidence="6">
    <location>
        <begin position="315"/>
        <end position="317"/>
    </location>
    <ligand>
        <name>GTP</name>
        <dbReference type="ChEBI" id="CHEBI:37565"/>
    </ligand>
</feature>
<name>A0ABR6X326_9BURK</name>
<keyword evidence="6" id="KW-0479">Metal-binding</keyword>
<sequence>MKFIDEARIEVIAGDGGNGVASFCREKFRPFGGPDGGDGGKGGSIYAVGDRNINTLVDFRYSKLHKAKDGENGRGADCYGKGADDIRLRMPVGTLIMDRDTDEVIADITEHGQEVLLARGGEGGWGNIHFKSSTNRAPRQRSDGKEGERRELKLELKVLADVGLLGLPNAGKSTFITAVSNARPKIADYPFTTLHPNLGMVRVSHEKSFVIADIPGLIEGAADGIGLGVQFLKHLQRTGLLLHIVDLAPFDDDVDPVKDAKALIKELAKYDESLAEKPRWLVLNKLDVLNAEDRKKRVKDFVKRFGWKGPVFEISALNHEGCQALVNDIYAHLAEKRQAEQRSQETQMKEEAQGILSIDPDDPRFKVID</sequence>
<dbReference type="SUPFAM" id="SSF52540">
    <property type="entry name" value="P-loop containing nucleoside triphosphate hydrolases"/>
    <property type="match status" value="1"/>
</dbReference>
<keyword evidence="6" id="KW-0963">Cytoplasm</keyword>
<dbReference type="NCBIfam" id="NF008956">
    <property type="entry name" value="PRK12299.1"/>
    <property type="match status" value="1"/>
</dbReference>
<feature type="compositionally biased region" description="Basic and acidic residues" evidence="7">
    <location>
        <begin position="338"/>
        <end position="352"/>
    </location>
</feature>
<keyword evidence="4 6" id="KW-0460">Magnesium</keyword>
<feature type="region of interest" description="Disordered" evidence="7">
    <location>
        <begin position="128"/>
        <end position="148"/>
    </location>
</feature>
<dbReference type="InterPro" id="IPR027417">
    <property type="entry name" value="P-loop_NTPase"/>
</dbReference>
<dbReference type="InterPro" id="IPR014100">
    <property type="entry name" value="GTP-bd_Obg/CgtA"/>
</dbReference>
<dbReference type="Gene3D" id="2.70.210.12">
    <property type="entry name" value="GTP1/OBG domain"/>
    <property type="match status" value="1"/>
</dbReference>
<feature type="binding site" evidence="6">
    <location>
        <begin position="213"/>
        <end position="216"/>
    </location>
    <ligand>
        <name>GTP</name>
        <dbReference type="ChEBI" id="CHEBI:37565"/>
    </ligand>
</feature>
<dbReference type="PIRSF" id="PIRSF002401">
    <property type="entry name" value="GTP_bd_Obg/CgtA"/>
    <property type="match status" value="1"/>
</dbReference>
<feature type="binding site" evidence="6">
    <location>
        <position position="193"/>
    </location>
    <ligand>
        <name>Mg(2+)</name>
        <dbReference type="ChEBI" id="CHEBI:18420"/>
    </ligand>
</feature>
<dbReference type="EC" id="3.6.5.-" evidence="6"/>
<evidence type="ECO:0000313" key="10">
    <source>
        <dbReference type="EMBL" id="MBC3807073.1"/>
    </source>
</evidence>
<dbReference type="SUPFAM" id="SSF82051">
    <property type="entry name" value="Obg GTP-binding protein N-terminal domain"/>
    <property type="match status" value="1"/>
</dbReference>
<evidence type="ECO:0000256" key="7">
    <source>
        <dbReference type="SAM" id="MobiDB-lite"/>
    </source>
</evidence>
<dbReference type="EMBL" id="JACOFW010000005">
    <property type="protein sequence ID" value="MBC3807073.1"/>
    <property type="molecule type" value="Genomic_DNA"/>
</dbReference>
<accession>A0ABR6X326</accession>
<dbReference type="PANTHER" id="PTHR11702">
    <property type="entry name" value="DEVELOPMENTALLY REGULATED GTP-BINDING PROTEIN-RELATED"/>
    <property type="match status" value="1"/>
</dbReference>
<dbReference type="Pfam" id="PF01926">
    <property type="entry name" value="MMR_HSR1"/>
    <property type="match status" value="1"/>
</dbReference>
<dbReference type="NCBIfam" id="TIGR02729">
    <property type="entry name" value="Obg_CgtA"/>
    <property type="match status" value="1"/>
</dbReference>
<dbReference type="InterPro" id="IPR006074">
    <property type="entry name" value="GTP1-OBG_CS"/>
</dbReference>
<protein>
    <recommendedName>
        <fullName evidence="6">GTPase Obg</fullName>
        <ecNumber evidence="6">3.6.5.-</ecNumber>
    </recommendedName>
    <alternativeName>
        <fullName evidence="6">GTP-binding protein Obg</fullName>
    </alternativeName>
</protein>
<keyword evidence="5 6" id="KW-0342">GTP-binding</keyword>